<evidence type="ECO:0000256" key="14">
    <source>
        <dbReference type="ARBA" id="ARBA00023157"/>
    </source>
</evidence>
<feature type="transmembrane region" description="Helical" evidence="25">
    <location>
        <begin position="552"/>
        <end position="572"/>
    </location>
</feature>
<keyword evidence="10 25" id="KW-1133">Transmembrane helix</keyword>
<feature type="transmembrane region" description="Helical" evidence="25">
    <location>
        <begin position="409"/>
        <end position="431"/>
    </location>
</feature>
<keyword evidence="28" id="KW-1185">Reference proteome</keyword>
<feature type="transmembrane region" description="Helical" evidence="25">
    <location>
        <begin position="372"/>
        <end position="389"/>
    </location>
</feature>
<evidence type="ECO:0000256" key="24">
    <source>
        <dbReference type="SAM" id="MobiDB-lite"/>
    </source>
</evidence>
<reference evidence="29" key="1">
    <citation type="submission" date="2022-11" db="UniProtKB">
        <authorList>
            <consortium name="WormBaseParasite"/>
        </authorList>
    </citation>
    <scope>IDENTIFICATION</scope>
</reference>
<feature type="region of interest" description="Disordered" evidence="24">
    <location>
        <begin position="33"/>
        <end position="79"/>
    </location>
</feature>
<comment type="catalytic activity">
    <reaction evidence="18">
        <text>chloride(out) + Na(+)(out) = chloride(in) + Na(+)(in)</text>
        <dbReference type="Rhea" id="RHEA:73887"/>
        <dbReference type="ChEBI" id="CHEBI:17996"/>
        <dbReference type="ChEBI" id="CHEBI:29101"/>
    </reaction>
</comment>
<sequence length="1097" mass="121369">SMGMHFQEISKNNTGRNSCGFWHMFRRMLPNEKDEVPAETIGSDNITSNEVGKKSKSKSSQRDLPTERKLPKGKTTKSELIEAAAAKESMSKEGMPGPSDCVACNAPKISIDRPPCIDNYDSSNVNRPSMRELIGLKKTNENEAAMKGRTESCSTTLTLKSIDRTTGTFGWITGVLLRCILGILGATLFLRMSWLGGQAGLLLGMCVILLSFVVAILTAISMSAIATNGEVKGGGCYYLISRSLGPEFGGSIGLIFYVANTVNASMNCVGLAEAAVFVLKGYGWKLIDGDINDVRIYAFAVCLLLQCIIFIGTQFESKTQILLLVSLTLAIATNIVGTFLPPSTYQAERGITGYSWATTYANLLPDFRNGQTFITVFGVYFPAMTGIMAGASMSGDLKDPSTSIPRGTILAIVITTCVYAIAMVLTTITVVRDATGVSLPQFSDVTGRFIPPKCATTFTCPYGIANDYQIMLLQGAFTPLVIMGIFASTLSSASGCLIGAPRVFQALCGDGIYPYLEFFGKGHGSHNEPYRAYVVTFIIASVMIFIGDLNVISIIITNFFLAAFAITNFACFDATQANSPGFRPGFRFYNKWLSLFGSVLCISMMFMLSWVTALITFGIFVLLFIYIRTNKSDINWGSSTQANSYRNALMGLLKLSQIEEHVKNYRPQLLVLTGNPSARQDLVDFAYGISKGQNLMICGHVVPYPPSVAATACIKKLNVDFTQWLNEHRIKAFYCAVANRSLRSGVQSLLQTVGLGKMQPNILLMGFKMAWLNKCVSDMDELKDYIGVIRDAFESNMSLCIFRNKNDGFDQSINLQSPDDYLFLQLPDLMLSDSKSSLSDDFSRGEQHKAKRPTTPTNTSKLFSRASKAPENFFPMTQLPLQFSANSRNPSTSSGPFMKDPSLKRQKRTTTKFTTKIKDGVIDVWWLYDDGGLTLLVPYLLSCQASYLQGSKLRFFTISHNPMNINEEHEKMERLLKKFRMDFSQVTVLCDEVEQELYQETEDEYNEMLKVITSREDIVSKQLLVSSEMKTRKLLRSRELLLEYSSLSSLVVVTLPVAHKELVASPLYLLWLELLSRDLPPTLLVRGNQTSVLTFYS</sequence>
<evidence type="ECO:0000256" key="13">
    <source>
        <dbReference type="ARBA" id="ARBA00023136"/>
    </source>
</evidence>
<dbReference type="GO" id="GO:0016324">
    <property type="term" value="C:apical plasma membrane"/>
    <property type="evidence" value="ECO:0007669"/>
    <property type="project" value="UniProtKB-SubCell"/>
</dbReference>
<dbReference type="GO" id="GO:0055078">
    <property type="term" value="P:sodium ion homeostasis"/>
    <property type="evidence" value="ECO:0007669"/>
    <property type="project" value="TreeGrafter"/>
</dbReference>
<name>A0A915AFI3_PARUN</name>
<evidence type="ECO:0000256" key="18">
    <source>
        <dbReference type="ARBA" id="ARBA00050884"/>
    </source>
</evidence>
<feature type="transmembrane region" description="Helical" evidence="25">
    <location>
        <begin position="169"/>
        <end position="190"/>
    </location>
</feature>
<feature type="transmembrane region" description="Helical" evidence="25">
    <location>
        <begin position="296"/>
        <end position="315"/>
    </location>
</feature>
<evidence type="ECO:0000256" key="8">
    <source>
        <dbReference type="ARBA" id="ARBA00022843"/>
    </source>
</evidence>
<evidence type="ECO:0000256" key="16">
    <source>
        <dbReference type="ARBA" id="ARBA00023201"/>
    </source>
</evidence>
<dbReference type="Gene3D" id="1.20.1740.10">
    <property type="entry name" value="Amino acid/polyamine transporter I"/>
    <property type="match status" value="1"/>
</dbReference>
<feature type="domain" description="SLC12A transporter C-terminal" evidence="27">
    <location>
        <begin position="679"/>
        <end position="1097"/>
    </location>
</feature>
<keyword evidence="6" id="KW-0547">Nucleotide-binding</keyword>
<dbReference type="Pfam" id="PF03522">
    <property type="entry name" value="SLC12"/>
    <property type="match status" value="1"/>
</dbReference>
<evidence type="ECO:0000256" key="10">
    <source>
        <dbReference type="ARBA" id="ARBA00022989"/>
    </source>
</evidence>
<evidence type="ECO:0000256" key="17">
    <source>
        <dbReference type="ARBA" id="ARBA00023214"/>
    </source>
</evidence>
<dbReference type="InterPro" id="IPR004842">
    <property type="entry name" value="SLC12A_fam"/>
</dbReference>
<dbReference type="Pfam" id="PF00324">
    <property type="entry name" value="AA_permease"/>
    <property type="match status" value="1"/>
</dbReference>
<dbReference type="InterPro" id="IPR004841">
    <property type="entry name" value="AA-permease/SLC12A_dom"/>
</dbReference>
<comment type="subunit">
    <text evidence="20">Homodimer; adopts a domain-swap conformation at the scissor helices connecting the transmembrane domain and C-terminal domain. Interacts with KLHL3. Interacts with IL18R1; this interaction is increased by IL18 treatment.</text>
</comment>
<evidence type="ECO:0000313" key="29">
    <source>
        <dbReference type="WBParaSite" id="PgR007_g005_t01"/>
    </source>
</evidence>
<dbReference type="GO" id="GO:0055064">
    <property type="term" value="P:chloride ion homeostasis"/>
    <property type="evidence" value="ECO:0007669"/>
    <property type="project" value="TreeGrafter"/>
</dbReference>
<evidence type="ECO:0000256" key="9">
    <source>
        <dbReference type="ARBA" id="ARBA00022847"/>
    </source>
</evidence>
<dbReference type="GO" id="GO:1990573">
    <property type="term" value="P:potassium ion import across plasma membrane"/>
    <property type="evidence" value="ECO:0007669"/>
    <property type="project" value="TreeGrafter"/>
</dbReference>
<dbReference type="NCBIfam" id="TIGR00930">
    <property type="entry name" value="2a30"/>
    <property type="match status" value="1"/>
</dbReference>
<feature type="compositionally biased region" description="Basic and acidic residues" evidence="24">
    <location>
        <begin position="60"/>
        <end position="79"/>
    </location>
</feature>
<dbReference type="FunFam" id="1.20.1740.10:FF:000018">
    <property type="entry name" value="solute carrier family 12 member 3 isoform X2"/>
    <property type="match status" value="1"/>
</dbReference>
<protein>
    <recommendedName>
        <fullName evidence="21">Solute carrier family 12 member 3</fullName>
    </recommendedName>
    <alternativeName>
        <fullName evidence="22">Na-Cl symporter</fullName>
    </alternativeName>
    <alternativeName>
        <fullName evidence="23">Thiazide-sensitive sodium-chloride cotransporter</fullName>
    </alternativeName>
</protein>
<feature type="region of interest" description="Disordered" evidence="24">
    <location>
        <begin position="886"/>
        <end position="905"/>
    </location>
</feature>
<dbReference type="PANTHER" id="PTHR11827">
    <property type="entry name" value="SOLUTE CARRIER FAMILY 12, CATION COTRANSPORTERS"/>
    <property type="match status" value="1"/>
</dbReference>
<dbReference type="GO" id="GO:0008511">
    <property type="term" value="F:sodium:potassium:chloride symporter activity"/>
    <property type="evidence" value="ECO:0007669"/>
    <property type="project" value="TreeGrafter"/>
</dbReference>
<keyword evidence="7" id="KW-0067">ATP-binding</keyword>
<keyword evidence="12" id="KW-0406">Ion transport</keyword>
<keyword evidence="5 25" id="KW-0812">Transmembrane</keyword>
<keyword evidence="4" id="KW-0597">Phosphoprotein</keyword>
<feature type="transmembrane region" description="Helical" evidence="25">
    <location>
        <begin position="593"/>
        <end position="626"/>
    </location>
</feature>
<evidence type="ECO:0000256" key="21">
    <source>
        <dbReference type="ARBA" id="ARBA00073714"/>
    </source>
</evidence>
<dbReference type="Proteomes" id="UP000887569">
    <property type="component" value="Unplaced"/>
</dbReference>
<keyword evidence="9" id="KW-0769">Symport</keyword>
<evidence type="ECO:0000256" key="19">
    <source>
        <dbReference type="ARBA" id="ARBA00056815"/>
    </source>
</evidence>
<feature type="transmembrane region" description="Helical" evidence="25">
    <location>
        <begin position="530"/>
        <end position="546"/>
    </location>
</feature>
<evidence type="ECO:0000256" key="20">
    <source>
        <dbReference type="ARBA" id="ARBA00063035"/>
    </source>
</evidence>
<dbReference type="GO" id="GO:0005524">
    <property type="term" value="F:ATP binding"/>
    <property type="evidence" value="ECO:0007669"/>
    <property type="project" value="UniProtKB-KW"/>
</dbReference>
<comment type="subcellular location">
    <subcellularLocation>
        <location evidence="1">Apical cell membrane</location>
        <topology evidence="1">Multi-pass membrane protein</topology>
    </subcellularLocation>
</comment>
<dbReference type="InterPro" id="IPR018491">
    <property type="entry name" value="SLC12_C"/>
</dbReference>
<evidence type="ECO:0000256" key="15">
    <source>
        <dbReference type="ARBA" id="ARBA00023180"/>
    </source>
</evidence>
<evidence type="ECO:0000256" key="11">
    <source>
        <dbReference type="ARBA" id="ARBA00023053"/>
    </source>
</evidence>
<keyword evidence="8" id="KW-0832">Ubl conjugation</keyword>
<feature type="region of interest" description="Disordered" evidence="24">
    <location>
        <begin position="840"/>
        <end position="861"/>
    </location>
</feature>
<evidence type="ECO:0000256" key="23">
    <source>
        <dbReference type="ARBA" id="ARBA00077939"/>
    </source>
</evidence>
<keyword evidence="15" id="KW-0325">Glycoprotein</keyword>
<evidence type="ECO:0000256" key="6">
    <source>
        <dbReference type="ARBA" id="ARBA00022741"/>
    </source>
</evidence>
<organism evidence="28 29">
    <name type="scientific">Parascaris univalens</name>
    <name type="common">Nematode worm</name>
    <dbReference type="NCBI Taxonomy" id="6257"/>
    <lineage>
        <taxon>Eukaryota</taxon>
        <taxon>Metazoa</taxon>
        <taxon>Ecdysozoa</taxon>
        <taxon>Nematoda</taxon>
        <taxon>Chromadorea</taxon>
        <taxon>Rhabditida</taxon>
        <taxon>Spirurina</taxon>
        <taxon>Ascaridomorpha</taxon>
        <taxon>Ascaridoidea</taxon>
        <taxon>Ascarididae</taxon>
        <taxon>Parascaris</taxon>
    </lineage>
</organism>
<evidence type="ECO:0000256" key="5">
    <source>
        <dbReference type="ARBA" id="ARBA00022692"/>
    </source>
</evidence>
<dbReference type="PANTHER" id="PTHR11827:SF103">
    <property type="entry name" value="SODIUM CHLORIDE COTRANSPORTER 69, ISOFORM E"/>
    <property type="match status" value="1"/>
</dbReference>
<evidence type="ECO:0000256" key="25">
    <source>
        <dbReference type="SAM" id="Phobius"/>
    </source>
</evidence>
<evidence type="ECO:0000259" key="26">
    <source>
        <dbReference type="Pfam" id="PF00324"/>
    </source>
</evidence>
<dbReference type="GO" id="GO:0006884">
    <property type="term" value="P:cell volume homeostasis"/>
    <property type="evidence" value="ECO:0007669"/>
    <property type="project" value="TreeGrafter"/>
</dbReference>
<evidence type="ECO:0000256" key="12">
    <source>
        <dbReference type="ARBA" id="ARBA00023065"/>
    </source>
</evidence>
<comment type="function">
    <text evidence="19">Electroneutral sodium and chloride ion cotransporter, which acts as a key mediator of sodium and chloride reabsorption in kidney distal convoluted tubules. Also acts as a receptor for the pro-inflammatory cytokine IL18, thereby contributing to IL18-induced cytokine production, including IFNG, IL6, IL18 and CCL2. May act either independently of IL18R1, or in a complex with IL18R1.</text>
</comment>
<feature type="domain" description="Amino acid permease/ SLC12A" evidence="26">
    <location>
        <begin position="174"/>
        <end position="670"/>
    </location>
</feature>
<evidence type="ECO:0000256" key="1">
    <source>
        <dbReference type="ARBA" id="ARBA00004424"/>
    </source>
</evidence>
<evidence type="ECO:0000256" key="4">
    <source>
        <dbReference type="ARBA" id="ARBA00022553"/>
    </source>
</evidence>
<evidence type="ECO:0000313" key="28">
    <source>
        <dbReference type="Proteomes" id="UP000887569"/>
    </source>
</evidence>
<keyword evidence="3" id="KW-1003">Cell membrane</keyword>
<feature type="transmembrane region" description="Helical" evidence="25">
    <location>
        <begin position="321"/>
        <end position="340"/>
    </location>
</feature>
<dbReference type="GO" id="GO:0055075">
    <property type="term" value="P:potassium ion homeostasis"/>
    <property type="evidence" value="ECO:0007669"/>
    <property type="project" value="TreeGrafter"/>
</dbReference>
<feature type="transmembrane region" description="Helical" evidence="25">
    <location>
        <begin position="237"/>
        <end position="258"/>
    </location>
</feature>
<proteinExistence type="predicted"/>
<evidence type="ECO:0000256" key="22">
    <source>
        <dbReference type="ARBA" id="ARBA00076232"/>
    </source>
</evidence>
<keyword evidence="17" id="KW-0868">Chloride</keyword>
<keyword evidence="13 25" id="KW-0472">Membrane</keyword>
<evidence type="ECO:0000256" key="3">
    <source>
        <dbReference type="ARBA" id="ARBA00022475"/>
    </source>
</evidence>
<evidence type="ECO:0000256" key="7">
    <source>
        <dbReference type="ARBA" id="ARBA00022840"/>
    </source>
</evidence>
<feature type="transmembrane region" description="Helical" evidence="25">
    <location>
        <begin position="202"/>
        <end position="225"/>
    </location>
</feature>
<accession>A0A915AFI3</accession>
<dbReference type="AlphaFoldDB" id="A0A915AFI3"/>
<keyword evidence="2" id="KW-0813">Transport</keyword>
<keyword evidence="14" id="KW-1015">Disulfide bond</keyword>
<dbReference type="WBParaSite" id="PgR007_g005_t01">
    <property type="protein sequence ID" value="PgR007_g005_t01"/>
    <property type="gene ID" value="PgR007_g005"/>
</dbReference>
<evidence type="ECO:0000256" key="2">
    <source>
        <dbReference type="ARBA" id="ARBA00022448"/>
    </source>
</evidence>
<keyword evidence="16" id="KW-0739">Sodium transport</keyword>
<evidence type="ECO:0000259" key="27">
    <source>
        <dbReference type="Pfam" id="PF03522"/>
    </source>
</evidence>
<keyword evidence="11" id="KW-0915">Sodium</keyword>
<feature type="compositionally biased region" description="Polar residues" evidence="24">
    <location>
        <begin position="886"/>
        <end position="895"/>
    </location>
</feature>